<dbReference type="Proteomes" id="UP001305606">
    <property type="component" value="Chromosome"/>
</dbReference>
<feature type="compositionally biased region" description="Polar residues" evidence="1">
    <location>
        <begin position="164"/>
        <end position="173"/>
    </location>
</feature>
<accession>A0ABY9USY4</accession>
<organism evidence="3 4">
    <name type="scientific">Streptomyces luomodiensis</name>
    <dbReference type="NCBI Taxonomy" id="3026192"/>
    <lineage>
        <taxon>Bacteria</taxon>
        <taxon>Bacillati</taxon>
        <taxon>Actinomycetota</taxon>
        <taxon>Actinomycetes</taxon>
        <taxon>Kitasatosporales</taxon>
        <taxon>Streptomycetaceae</taxon>
        <taxon>Streptomyces</taxon>
    </lineage>
</organism>
<feature type="transmembrane region" description="Helical" evidence="2">
    <location>
        <begin position="66"/>
        <end position="87"/>
    </location>
</feature>
<gene>
    <name evidence="3" type="ORF">PS467_10170</name>
</gene>
<reference evidence="3 4" key="1">
    <citation type="submission" date="2023-02" db="EMBL/GenBank/DDBJ databases">
        <title>Streptomyces sp. SCA4-21 with antifungal activity against Fusarium oxysporum f. sp. cubense, Streptomyces sp. SCA2-17 with antifungal activity against Fusarium oxysporum f. sp. cubense.</title>
        <authorList>
            <person name="Qi D."/>
        </authorList>
    </citation>
    <scope>NUCLEOTIDE SEQUENCE [LARGE SCALE GENOMIC DNA]</scope>
    <source>
        <strain evidence="3 4">SCA4-21</strain>
    </source>
</reference>
<feature type="region of interest" description="Disordered" evidence="1">
    <location>
        <begin position="92"/>
        <end position="262"/>
    </location>
</feature>
<feature type="compositionally biased region" description="Low complexity" evidence="1">
    <location>
        <begin position="144"/>
        <end position="153"/>
    </location>
</feature>
<keyword evidence="2" id="KW-0812">Transmembrane</keyword>
<feature type="region of interest" description="Disordered" evidence="1">
    <location>
        <begin position="1"/>
        <end position="62"/>
    </location>
</feature>
<evidence type="ECO:0000313" key="4">
    <source>
        <dbReference type="Proteomes" id="UP001305606"/>
    </source>
</evidence>
<protein>
    <recommendedName>
        <fullName evidence="5">Translation initiation factor IF-2</fullName>
    </recommendedName>
</protein>
<sequence>MADSSVERSGPTPTVGRRVVNPTLVTPGPQPVEAGPPADEAPQVLRGEVIGPRHARHRPVDNRRKAAAGAILLSATGAATALLMFLGKDAREASAAPEHNTATAAPDEPDSQAVPYAEAAVGDTPLRGARAEKSEQPESRRPDTAQPTAQAPAGDSTPAAGPRTPSSGGNRSAPSWPDRASQGSGRYDDWQDAAEAFDRWVEQQARQYADDGGSGPYGTGQGDGRGGQGHGGGYGGGRGNGYGGGHGGGNGHGGGYGGGHRR</sequence>
<keyword evidence="2" id="KW-0472">Membrane</keyword>
<feature type="compositionally biased region" description="Basic and acidic residues" evidence="1">
    <location>
        <begin position="129"/>
        <end position="143"/>
    </location>
</feature>
<keyword evidence="2" id="KW-1133">Transmembrane helix</keyword>
<dbReference type="RefSeq" id="WP_311034991.1">
    <property type="nucleotide sequence ID" value="NZ_CP117522.1"/>
</dbReference>
<evidence type="ECO:0008006" key="5">
    <source>
        <dbReference type="Google" id="ProtNLM"/>
    </source>
</evidence>
<evidence type="ECO:0000313" key="3">
    <source>
        <dbReference type="EMBL" id="WNE95675.1"/>
    </source>
</evidence>
<evidence type="ECO:0000256" key="1">
    <source>
        <dbReference type="SAM" id="MobiDB-lite"/>
    </source>
</evidence>
<dbReference type="EMBL" id="CP117522">
    <property type="protein sequence ID" value="WNE95675.1"/>
    <property type="molecule type" value="Genomic_DNA"/>
</dbReference>
<name>A0ABY9USY4_9ACTN</name>
<evidence type="ECO:0000256" key="2">
    <source>
        <dbReference type="SAM" id="Phobius"/>
    </source>
</evidence>
<feature type="compositionally biased region" description="Gly residues" evidence="1">
    <location>
        <begin position="212"/>
        <end position="262"/>
    </location>
</feature>
<keyword evidence="4" id="KW-1185">Reference proteome</keyword>
<proteinExistence type="predicted"/>